<evidence type="ECO:0000256" key="1">
    <source>
        <dbReference type="SAM" id="MobiDB-lite"/>
    </source>
</evidence>
<feature type="compositionally biased region" description="Polar residues" evidence="1">
    <location>
        <begin position="40"/>
        <end position="50"/>
    </location>
</feature>
<organism evidence="2 3">
    <name type="scientific">Ditylenchus dipsaci</name>
    <dbReference type="NCBI Taxonomy" id="166011"/>
    <lineage>
        <taxon>Eukaryota</taxon>
        <taxon>Metazoa</taxon>
        <taxon>Ecdysozoa</taxon>
        <taxon>Nematoda</taxon>
        <taxon>Chromadorea</taxon>
        <taxon>Rhabditida</taxon>
        <taxon>Tylenchina</taxon>
        <taxon>Tylenchomorpha</taxon>
        <taxon>Sphaerularioidea</taxon>
        <taxon>Anguinidae</taxon>
        <taxon>Anguininae</taxon>
        <taxon>Ditylenchus</taxon>
    </lineage>
</organism>
<dbReference type="Proteomes" id="UP000887574">
    <property type="component" value="Unplaced"/>
</dbReference>
<evidence type="ECO:0000313" key="3">
    <source>
        <dbReference type="WBParaSite" id="jg9946"/>
    </source>
</evidence>
<reference evidence="3" key="1">
    <citation type="submission" date="2022-11" db="UniProtKB">
        <authorList>
            <consortium name="WormBaseParasite"/>
        </authorList>
    </citation>
    <scope>IDENTIFICATION</scope>
</reference>
<feature type="region of interest" description="Disordered" evidence="1">
    <location>
        <begin position="40"/>
        <end position="66"/>
    </location>
</feature>
<dbReference type="AlphaFoldDB" id="A0A915EVF5"/>
<evidence type="ECO:0000313" key="2">
    <source>
        <dbReference type="Proteomes" id="UP000887574"/>
    </source>
</evidence>
<sequence length="86" mass="10030">MSSIRCSKLAAARRNERQSDGFFWLKRLAKITDDFWRNLQKQTPSESGSARTEKAQKRSGNRRKASRSLFLMRSTVFKVCNDTWIS</sequence>
<dbReference type="WBParaSite" id="jg9946">
    <property type="protein sequence ID" value="jg9946"/>
    <property type="gene ID" value="jg9946"/>
</dbReference>
<proteinExistence type="predicted"/>
<protein>
    <submittedName>
        <fullName evidence="3">Uncharacterized protein</fullName>
    </submittedName>
</protein>
<accession>A0A915EVF5</accession>
<name>A0A915EVF5_9BILA</name>
<feature type="compositionally biased region" description="Basic residues" evidence="1">
    <location>
        <begin position="57"/>
        <end position="66"/>
    </location>
</feature>
<keyword evidence="2" id="KW-1185">Reference proteome</keyword>